<sequence length="134" mass="15939">MSKGWAEQALIYTNQIKIYQEKLESDKKLREIEKQKITEEELLKLKTQALTVKKRSAMEYESKKNLAFDFMELAKNELKQNNFEYAVSYYQEAEKIFAEIKWPEGIRMIKESINVIKIKKKRIEREAILAEVSV</sequence>
<evidence type="ECO:0000313" key="1">
    <source>
        <dbReference type="EMBL" id="GAH87111.1"/>
    </source>
</evidence>
<dbReference type="EMBL" id="BARU01042644">
    <property type="protein sequence ID" value="GAH87111.1"/>
    <property type="molecule type" value="Genomic_DNA"/>
</dbReference>
<gene>
    <name evidence="1" type="ORF">S03H2_65491</name>
</gene>
<accession>X1IXD9</accession>
<proteinExistence type="predicted"/>
<evidence type="ECO:0008006" key="2">
    <source>
        <dbReference type="Google" id="ProtNLM"/>
    </source>
</evidence>
<dbReference type="AlphaFoldDB" id="X1IXD9"/>
<organism evidence="1">
    <name type="scientific">marine sediment metagenome</name>
    <dbReference type="NCBI Taxonomy" id="412755"/>
    <lineage>
        <taxon>unclassified sequences</taxon>
        <taxon>metagenomes</taxon>
        <taxon>ecological metagenomes</taxon>
    </lineage>
</organism>
<name>X1IXD9_9ZZZZ</name>
<protein>
    <recommendedName>
        <fullName evidence="2">MIT domain-containing protein</fullName>
    </recommendedName>
</protein>
<comment type="caution">
    <text evidence="1">The sequence shown here is derived from an EMBL/GenBank/DDBJ whole genome shotgun (WGS) entry which is preliminary data.</text>
</comment>
<reference evidence="1" key="1">
    <citation type="journal article" date="2014" name="Front. Microbiol.">
        <title>High frequency of phylogenetically diverse reductive dehalogenase-homologous genes in deep subseafloor sedimentary metagenomes.</title>
        <authorList>
            <person name="Kawai M."/>
            <person name="Futagami T."/>
            <person name="Toyoda A."/>
            <person name="Takaki Y."/>
            <person name="Nishi S."/>
            <person name="Hori S."/>
            <person name="Arai W."/>
            <person name="Tsubouchi T."/>
            <person name="Morono Y."/>
            <person name="Uchiyama I."/>
            <person name="Ito T."/>
            <person name="Fujiyama A."/>
            <person name="Inagaki F."/>
            <person name="Takami H."/>
        </authorList>
    </citation>
    <scope>NUCLEOTIDE SEQUENCE</scope>
    <source>
        <strain evidence="1">Expedition CK06-06</strain>
    </source>
</reference>